<keyword evidence="1" id="KW-1133">Transmembrane helix</keyword>
<feature type="transmembrane region" description="Helical" evidence="1">
    <location>
        <begin position="33"/>
        <end position="57"/>
    </location>
</feature>
<sequence>MSAKRFIQLFVCYFASIVVAILLANVFPITNQWVYMLVVSIIGYIVLTVPLTIMTVMKKK</sequence>
<proteinExistence type="predicted"/>
<name>A0ABZ2SNF0_9ENTE</name>
<dbReference type="Proteomes" id="UP000664701">
    <property type="component" value="Chromosome"/>
</dbReference>
<keyword evidence="1" id="KW-0812">Transmembrane</keyword>
<accession>A0ABZ2SNF0</accession>
<evidence type="ECO:0000313" key="2">
    <source>
        <dbReference type="EMBL" id="WYJ77058.1"/>
    </source>
</evidence>
<evidence type="ECO:0000256" key="1">
    <source>
        <dbReference type="SAM" id="Phobius"/>
    </source>
</evidence>
<dbReference type="EMBL" id="CP147251">
    <property type="protein sequence ID" value="WYJ77058.1"/>
    <property type="molecule type" value="Genomic_DNA"/>
</dbReference>
<keyword evidence="1" id="KW-0472">Membrane</keyword>
<keyword evidence="3" id="KW-1185">Reference proteome</keyword>
<evidence type="ECO:0000313" key="3">
    <source>
        <dbReference type="Proteomes" id="UP000664701"/>
    </source>
</evidence>
<dbReference type="RefSeq" id="WP_207940770.1">
    <property type="nucleotide sequence ID" value="NZ_CP147251.1"/>
</dbReference>
<organism evidence="2 3">
    <name type="scientific">Candidatus Enterococcus lowellii</name>
    <dbReference type="NCBI Taxonomy" id="2230877"/>
    <lineage>
        <taxon>Bacteria</taxon>
        <taxon>Bacillati</taxon>
        <taxon>Bacillota</taxon>
        <taxon>Bacilli</taxon>
        <taxon>Lactobacillales</taxon>
        <taxon>Enterococcaceae</taxon>
        <taxon>Enterococcus</taxon>
    </lineage>
</organism>
<gene>
    <name evidence="2" type="ORF">DOK78_001696</name>
</gene>
<feature type="transmembrane region" description="Helical" evidence="1">
    <location>
        <begin position="7"/>
        <end position="27"/>
    </location>
</feature>
<reference evidence="2 3" key="1">
    <citation type="submission" date="2024-03" db="EMBL/GenBank/DDBJ databases">
        <title>The Genome Sequence of Enterococcus sp. DIV2402.</title>
        <authorList>
            <consortium name="The Broad Institute Genomics Platform"/>
            <consortium name="The Broad Institute Microbial Omics Core"/>
            <consortium name="The Broad Institute Genomic Center for Infectious Diseases"/>
            <person name="Earl A."/>
            <person name="Manson A."/>
            <person name="Gilmore M."/>
            <person name="Schwartman J."/>
            <person name="Shea T."/>
            <person name="Abouelleil A."/>
            <person name="Cao P."/>
            <person name="Chapman S."/>
            <person name="Cusick C."/>
            <person name="Young S."/>
            <person name="Neafsey D."/>
            <person name="Nusbaum C."/>
            <person name="Birren B."/>
        </authorList>
    </citation>
    <scope>NUCLEOTIDE SEQUENCE [LARGE SCALE GENOMIC DNA]</scope>
    <source>
        <strain evidence="2 3">DIV2402</strain>
    </source>
</reference>
<protein>
    <submittedName>
        <fullName evidence="2">Uncharacterized protein</fullName>
    </submittedName>
</protein>